<evidence type="ECO:0000256" key="1">
    <source>
        <dbReference type="SAM" id="MobiDB-lite"/>
    </source>
</evidence>
<dbReference type="PANTHER" id="PTHR30290">
    <property type="entry name" value="PERIPLASMIC BINDING COMPONENT OF ABC TRANSPORTER"/>
    <property type="match status" value="1"/>
</dbReference>
<dbReference type="InterPro" id="IPR000914">
    <property type="entry name" value="SBP_5_dom"/>
</dbReference>
<evidence type="ECO:0000259" key="2">
    <source>
        <dbReference type="Pfam" id="PF00496"/>
    </source>
</evidence>
<dbReference type="PANTHER" id="PTHR30290:SF65">
    <property type="entry name" value="MONOACYL PHOSPHATIDYLINOSITOL TETRAMANNOSIDE-BINDING PROTEIN LPQW-RELATED"/>
    <property type="match status" value="1"/>
</dbReference>
<dbReference type="Proteomes" id="UP000315353">
    <property type="component" value="Unassembled WGS sequence"/>
</dbReference>
<proteinExistence type="predicted"/>
<accession>A0AB73B4R1</accession>
<dbReference type="Gene3D" id="3.40.190.10">
    <property type="entry name" value="Periplasmic binding protein-like II"/>
    <property type="match status" value="1"/>
</dbReference>
<name>A0AB73B4R1_CORFL</name>
<reference evidence="3 4" key="1">
    <citation type="submission" date="2019-06" db="EMBL/GenBank/DDBJ databases">
        <title>Whole genome shotgun sequence of Corynebacterium flavescens NBRC 14136.</title>
        <authorList>
            <person name="Hosoyama A."/>
            <person name="Uohara A."/>
            <person name="Ohji S."/>
            <person name="Ichikawa N."/>
        </authorList>
    </citation>
    <scope>NUCLEOTIDE SEQUENCE [LARGE SCALE GENOMIC DNA]</scope>
    <source>
        <strain evidence="3 4">NBRC 14136</strain>
    </source>
</reference>
<dbReference type="InterPro" id="IPR039424">
    <property type="entry name" value="SBP_5"/>
</dbReference>
<evidence type="ECO:0000313" key="4">
    <source>
        <dbReference type="Proteomes" id="UP000315353"/>
    </source>
</evidence>
<dbReference type="SUPFAM" id="SSF53850">
    <property type="entry name" value="Periplasmic binding protein-like II"/>
    <property type="match status" value="1"/>
</dbReference>
<feature type="domain" description="Solute-binding protein family 5" evidence="2">
    <location>
        <begin position="127"/>
        <end position="413"/>
    </location>
</feature>
<feature type="compositionally biased region" description="Polar residues" evidence="1">
    <location>
        <begin position="327"/>
        <end position="345"/>
    </location>
</feature>
<gene>
    <name evidence="3" type="ORF">CFL01nite_02740</name>
</gene>
<comment type="caution">
    <text evidence="3">The sequence shown here is derived from an EMBL/GenBank/DDBJ whole genome shotgun (WGS) entry which is preliminary data.</text>
</comment>
<protein>
    <submittedName>
        <fullName evidence="3">Dipeptide-binding protein DciAE</fullName>
    </submittedName>
</protein>
<dbReference type="EMBL" id="BJNB01000002">
    <property type="protein sequence ID" value="GEB96779.1"/>
    <property type="molecule type" value="Genomic_DNA"/>
</dbReference>
<dbReference type="GO" id="GO:0015833">
    <property type="term" value="P:peptide transport"/>
    <property type="evidence" value="ECO:0007669"/>
    <property type="project" value="TreeGrafter"/>
</dbReference>
<feature type="region of interest" description="Disordered" evidence="1">
    <location>
        <begin position="327"/>
        <end position="363"/>
    </location>
</feature>
<dbReference type="GO" id="GO:1904680">
    <property type="term" value="F:peptide transmembrane transporter activity"/>
    <property type="evidence" value="ECO:0007669"/>
    <property type="project" value="TreeGrafter"/>
</dbReference>
<organism evidence="3 4">
    <name type="scientific">Corynebacterium flavescens</name>
    <dbReference type="NCBI Taxonomy" id="28028"/>
    <lineage>
        <taxon>Bacteria</taxon>
        <taxon>Bacillati</taxon>
        <taxon>Actinomycetota</taxon>
        <taxon>Actinomycetes</taxon>
        <taxon>Mycobacteriales</taxon>
        <taxon>Corynebacteriaceae</taxon>
        <taxon>Corynebacterium</taxon>
    </lineage>
</organism>
<sequence>MHGSFKETVNPAIGKGAAHLSGSRLLVVRRVGALACALLLGSASLAACSSEGRKEEPGAPSGPVSTDYFGYLLNTKVSTSNAGTAFGAAAGAAQQSNRLYPAVFMPGPSGQLIPNTDLAETEELAPSPDNNQRRILYTLAENANFSDGTPVTCDDFLLSYKAGSMAEEFGSHLPLAKEVSGFFCEPGNKKFMVAFNENQGERWRYLFGPGTVMPSHALAAKAGLSQEQLYEALVAEDAATLEPVAQAWRDGFSLQRDDFDPQLQVSYGPFVIERIGEDGEIVFKANKEYYGDQPELDHVVAWPADTDVQRLVDAGALKVADAPSTTPAWLSSAQGAQSATDSATNGAPDKATDKTTDGADDNFEVTPETGFLTDTLSLSKSGVFTQASARQAFAACIDQPHLAKVSSQKSGVDVPPVLLRTLRSSDPLAASISGVGEGHKAIDMSVAASLAGQTIRIGYRGPDERYGAMVEEISKACEPAGITVEDKSAEYMSQAFLELDPATSLPTIDAFLGPVDPMSEYPAADADIRKVNELRAAEEALWEDVPTIPIAAQPRVFVVDRSVAGVVPYTGLAGIGWNMDRWRDTGAEETESTQTRTKP</sequence>
<dbReference type="AlphaFoldDB" id="A0AB73B4R1"/>
<dbReference type="Pfam" id="PF00496">
    <property type="entry name" value="SBP_bac_5"/>
    <property type="match status" value="1"/>
</dbReference>
<evidence type="ECO:0000313" key="3">
    <source>
        <dbReference type="EMBL" id="GEB96779.1"/>
    </source>
</evidence>